<organism evidence="7 8">
    <name type="scientific">candidate division WWE3 bacterium RIFCSPLOWO2_12_FULL_36_10</name>
    <dbReference type="NCBI Taxonomy" id="1802630"/>
    <lineage>
        <taxon>Bacteria</taxon>
        <taxon>Katanobacteria</taxon>
    </lineage>
</organism>
<dbReference type="InterPro" id="IPR037038">
    <property type="entry name" value="HepT-like_sf"/>
</dbReference>
<reference evidence="7 8" key="1">
    <citation type="journal article" date="2016" name="Nat. Commun.">
        <title>Thousands of microbial genomes shed light on interconnected biogeochemical processes in an aquifer system.</title>
        <authorList>
            <person name="Anantharaman K."/>
            <person name="Brown C.T."/>
            <person name="Hug L.A."/>
            <person name="Sharon I."/>
            <person name="Castelle C.J."/>
            <person name="Probst A.J."/>
            <person name="Thomas B.C."/>
            <person name="Singh A."/>
            <person name="Wilkins M.J."/>
            <person name="Karaoz U."/>
            <person name="Brodie E.L."/>
            <person name="Williams K.H."/>
            <person name="Hubbard S.S."/>
            <person name="Banfield J.F."/>
        </authorList>
    </citation>
    <scope>NUCLEOTIDE SEQUENCE [LARGE SCALE GENOMIC DNA]</scope>
</reference>
<dbReference type="Proteomes" id="UP000177763">
    <property type="component" value="Unassembled WGS sequence"/>
</dbReference>
<accession>A0A1F4VKV7</accession>
<evidence type="ECO:0000256" key="6">
    <source>
        <dbReference type="ARBA" id="ARBA00024207"/>
    </source>
</evidence>
<keyword evidence="4" id="KW-0547">Nucleotide-binding</keyword>
<gene>
    <name evidence="7" type="ORF">A3H26_03450</name>
</gene>
<dbReference type="Pfam" id="PF01934">
    <property type="entry name" value="HepT-like"/>
    <property type="match status" value="1"/>
</dbReference>
<name>A0A1F4VKV7_UNCKA</name>
<evidence type="ECO:0000313" key="7">
    <source>
        <dbReference type="EMBL" id="OGC57862.1"/>
    </source>
</evidence>
<dbReference type="AlphaFoldDB" id="A0A1F4VKV7"/>
<dbReference type="InterPro" id="IPR008201">
    <property type="entry name" value="HepT-like"/>
</dbReference>
<comment type="similarity">
    <text evidence="6">Belongs to the HepT RNase toxin family.</text>
</comment>
<proteinExistence type="inferred from homology"/>
<dbReference type="GO" id="GO:0004540">
    <property type="term" value="F:RNA nuclease activity"/>
    <property type="evidence" value="ECO:0007669"/>
    <property type="project" value="InterPro"/>
</dbReference>
<evidence type="ECO:0000256" key="2">
    <source>
        <dbReference type="ARBA" id="ARBA00022649"/>
    </source>
</evidence>
<dbReference type="PANTHER" id="PTHR34139">
    <property type="entry name" value="UPF0331 PROTEIN MJ0127"/>
    <property type="match status" value="1"/>
</dbReference>
<evidence type="ECO:0000256" key="3">
    <source>
        <dbReference type="ARBA" id="ARBA00022722"/>
    </source>
</evidence>
<dbReference type="GO" id="GO:0110001">
    <property type="term" value="C:toxin-antitoxin complex"/>
    <property type="evidence" value="ECO:0007669"/>
    <property type="project" value="InterPro"/>
</dbReference>
<keyword evidence="2" id="KW-1277">Toxin-antitoxin system</keyword>
<keyword evidence="5" id="KW-0378">Hydrolase</keyword>
<evidence type="ECO:0000313" key="8">
    <source>
        <dbReference type="Proteomes" id="UP000177763"/>
    </source>
</evidence>
<evidence type="ECO:0000256" key="1">
    <source>
        <dbReference type="ARBA" id="ARBA00022553"/>
    </source>
</evidence>
<dbReference type="GO" id="GO:0000166">
    <property type="term" value="F:nucleotide binding"/>
    <property type="evidence" value="ECO:0007669"/>
    <property type="project" value="UniProtKB-KW"/>
</dbReference>
<evidence type="ECO:0000256" key="5">
    <source>
        <dbReference type="ARBA" id="ARBA00022801"/>
    </source>
</evidence>
<dbReference type="Gene3D" id="1.20.120.580">
    <property type="entry name" value="bsu32300-like"/>
    <property type="match status" value="1"/>
</dbReference>
<keyword evidence="3" id="KW-0540">Nuclease</keyword>
<protein>
    <recommendedName>
        <fullName evidence="9">DUF86 domain-containing protein</fullName>
    </recommendedName>
</protein>
<sequence>MKKDNLVYIEDMLNSCNQILSYVFDVTYEDLAENQMLLDAVIRNVEVIGEAANKLDEEFRSLHPNFPVRSAVTMRNKLIHDYNMIDPKVVWDTVKNDIPELKGLCGQLLK</sequence>
<dbReference type="GO" id="GO:0016787">
    <property type="term" value="F:hydrolase activity"/>
    <property type="evidence" value="ECO:0007669"/>
    <property type="project" value="UniProtKB-KW"/>
</dbReference>
<dbReference type="PANTHER" id="PTHR34139:SF1">
    <property type="entry name" value="RNASE MJ1380-RELATED"/>
    <property type="match status" value="1"/>
</dbReference>
<comment type="caution">
    <text evidence="7">The sequence shown here is derived from an EMBL/GenBank/DDBJ whole genome shotgun (WGS) entry which is preliminary data.</text>
</comment>
<keyword evidence="1" id="KW-0597">Phosphoprotein</keyword>
<dbReference type="EMBL" id="MEVN01000003">
    <property type="protein sequence ID" value="OGC57862.1"/>
    <property type="molecule type" value="Genomic_DNA"/>
</dbReference>
<evidence type="ECO:0008006" key="9">
    <source>
        <dbReference type="Google" id="ProtNLM"/>
    </source>
</evidence>
<dbReference type="STRING" id="1802630.A3H26_03450"/>
<evidence type="ECO:0000256" key="4">
    <source>
        <dbReference type="ARBA" id="ARBA00022741"/>
    </source>
</evidence>
<dbReference type="InterPro" id="IPR051813">
    <property type="entry name" value="HepT_RNase_toxin"/>
</dbReference>